<dbReference type="GO" id="GO:0016787">
    <property type="term" value="F:hydrolase activity"/>
    <property type="evidence" value="ECO:0007669"/>
    <property type="project" value="UniProtKB-KW"/>
</dbReference>
<dbReference type="SUPFAM" id="SSF48208">
    <property type="entry name" value="Six-hairpin glycosidases"/>
    <property type="match status" value="1"/>
</dbReference>
<evidence type="ECO:0000259" key="5">
    <source>
        <dbReference type="Pfam" id="PF08531"/>
    </source>
</evidence>
<keyword evidence="3 8" id="KW-0378">Hydrolase</keyword>
<dbReference type="InterPro" id="IPR013737">
    <property type="entry name" value="Bac_rhamnosid_N"/>
</dbReference>
<accession>A0ABS9KFX9</accession>
<comment type="catalytic activity">
    <reaction evidence="1">
        <text>Hydrolysis of terminal non-reducing alpha-L-rhamnose residues in alpha-L-rhamnosides.</text>
        <dbReference type="EC" id="3.2.1.40"/>
    </reaction>
</comment>
<dbReference type="InterPro" id="IPR008902">
    <property type="entry name" value="Rhamnosid_concanavalin"/>
</dbReference>
<evidence type="ECO:0000259" key="7">
    <source>
        <dbReference type="Pfam" id="PF17390"/>
    </source>
</evidence>
<reference evidence="8" key="1">
    <citation type="submission" date="2022-01" db="EMBL/GenBank/DDBJ databases">
        <authorList>
            <person name="Wang Y."/>
        </authorList>
    </citation>
    <scope>NUCLEOTIDE SEQUENCE</scope>
    <source>
        <strain evidence="8">WB101</strain>
    </source>
</reference>
<feature type="domain" description="Alpha-L-rhamnosidase concanavalin-like" evidence="4">
    <location>
        <begin position="356"/>
        <end position="456"/>
    </location>
</feature>
<feature type="domain" description="Alpha-L-rhamnosidase C-terminal" evidence="7">
    <location>
        <begin position="810"/>
        <end position="884"/>
    </location>
</feature>
<dbReference type="Gene3D" id="1.50.10.10">
    <property type="match status" value="1"/>
</dbReference>
<comment type="caution">
    <text evidence="8">The sequence shown here is derived from an EMBL/GenBank/DDBJ whole genome shotgun (WGS) entry which is preliminary data.</text>
</comment>
<dbReference type="PANTHER" id="PTHR33307:SF6">
    <property type="entry name" value="ALPHA-RHAMNOSIDASE (EUROFUNG)-RELATED"/>
    <property type="match status" value="1"/>
</dbReference>
<reference evidence="8" key="2">
    <citation type="submission" date="2024-05" db="EMBL/GenBank/DDBJ databases">
        <title>Rhodohalobacter halophilus gen. nov., sp. nov., a moderately halophilic member of the family Balneolaceae.</title>
        <authorList>
            <person name="Xia J."/>
        </authorList>
    </citation>
    <scope>NUCLEOTIDE SEQUENCE</scope>
    <source>
        <strain evidence="8">WB101</strain>
    </source>
</reference>
<dbReference type="EC" id="3.2.1.40" evidence="2"/>
<keyword evidence="9" id="KW-1185">Reference proteome</keyword>
<dbReference type="Gene3D" id="2.60.40.10">
    <property type="entry name" value="Immunoglobulins"/>
    <property type="match status" value="1"/>
</dbReference>
<sequence length="1074" mass="120997">MSLREISVKFINRFLIIVILFYPLQLVLAQNGSDLSVYDLEVEYFTNPVGIDDSNPRLSWKIESDQRNTIQRAYQVQVSKSSDFSEVVWDTGVVNSDQSLHVRYEGPKLESRERYYWRNRVWDNHGNRSGWSEPAFWEMGLLNENDWQARWIEAGFEQDSTVSSPSPMFRNEFKIDREVASARVYVTSHGVYEMEINGKRVGDRFFTPGWTSYNNRLQYQTYDITDFLETGDNAVGVTLGDGWYSGYLVWGDARNHYGSTLGVLAQIEVTYKDGSTETIGTDKSWTSSTGAILASDIYNGETYDARLENRGWSESGYDESDWSVVTVANHSKDHLIAPEGPPVRKIQTIRPKQILQTPEGDTVVDFGQNMVGWVQLSAEGPRGTEITLEHAEVLDKEGNFYMANIRAAEQLNTYIMKGEGVEVWEPSFTFQGFRYVKVEGYPGELTLDDLTGVVLHSDMDPTGHFQTSNDLLNQLQHNIVWGQKGNFLDIPTDCPQRDERLGWTGDIQVFASTACFNMDASGFLTKWLRDVEADQNESGSVPYVVPNVLGEQAVGSSGWGDASVVVPWTLYQAYGDKQILETQYESMKGWVDFMKERSAMDSTTYLWDNNFTFGDWLSFNSTASDYPGAYTDKALISTAFFGHSTDLLARSARVLGKDSDAEDYEDLFENIKDAFQHEYLTPSGRIMSNTQTAYLLALQFDLLSDEMESKAAEYLISRVNERGHLTTGFLGTPHLNPILTQFGYSEEAYELMLRKEYPSWLYPVTKGATTIWERWDGMKPDSTFQNPGMNSFNHYAYGAIGEWLYKSVAGIDQKAPGYKEISIHPVIGGKLEHSRGVLNSSYGKIETSWNLDRETFTISVEIPENTTATVFLPEAMEEQVTENGENLRDGPKGVINISQREEGVEVKVGSGHYLFSYPAGKLASGLASEMNLSTPVADLLENDQTRSILENYIPAMIESVAWNQFGNASLTDLAETYPDQLTSEVLNQIDSDFSTIEFGESYSVHADDSLAKLIANQQSRDILNKELPDLMQSPWLSQVMGYNLEYASLALPKGLKIDEGTIKKIQNELNDLAD</sequence>
<dbReference type="InterPro" id="IPR035398">
    <property type="entry name" value="Bac_rhamnosid_C"/>
</dbReference>
<feature type="domain" description="Bacterial alpha-L-rhamnosidase N-terminal" evidence="5">
    <location>
        <begin position="178"/>
        <end position="346"/>
    </location>
</feature>
<dbReference type="PIRSF" id="PIRSF010631">
    <property type="entry name" value="A-rhamnsds"/>
    <property type="match status" value="1"/>
</dbReference>
<name>A0ABS9KFX9_9BACT</name>
<proteinExistence type="predicted"/>
<feature type="domain" description="Alpha-L-rhamnosidase six-hairpin glycosidase" evidence="6">
    <location>
        <begin position="462"/>
        <end position="808"/>
    </location>
</feature>
<dbReference type="Gene3D" id="2.60.420.10">
    <property type="entry name" value="Maltose phosphorylase, domain 3"/>
    <property type="match status" value="1"/>
</dbReference>
<dbReference type="PANTHER" id="PTHR33307">
    <property type="entry name" value="ALPHA-RHAMNOSIDASE (EUROFUNG)"/>
    <property type="match status" value="1"/>
</dbReference>
<dbReference type="Pfam" id="PF25788">
    <property type="entry name" value="Ig_Rha78A_N"/>
    <property type="match status" value="1"/>
</dbReference>
<dbReference type="Proteomes" id="UP001165366">
    <property type="component" value="Unassembled WGS sequence"/>
</dbReference>
<dbReference type="InterPro" id="IPR013783">
    <property type="entry name" value="Ig-like_fold"/>
</dbReference>
<evidence type="ECO:0000259" key="4">
    <source>
        <dbReference type="Pfam" id="PF05592"/>
    </source>
</evidence>
<evidence type="ECO:0000259" key="6">
    <source>
        <dbReference type="Pfam" id="PF17389"/>
    </source>
</evidence>
<evidence type="ECO:0000313" key="8">
    <source>
        <dbReference type="EMBL" id="MCG2589753.1"/>
    </source>
</evidence>
<dbReference type="Pfam" id="PF17389">
    <property type="entry name" value="Bac_rhamnosid6H"/>
    <property type="match status" value="1"/>
</dbReference>
<dbReference type="RefSeq" id="WP_237855113.1">
    <property type="nucleotide sequence ID" value="NZ_JAKLWS010000020.1"/>
</dbReference>
<evidence type="ECO:0000256" key="1">
    <source>
        <dbReference type="ARBA" id="ARBA00001445"/>
    </source>
</evidence>
<organism evidence="8 9">
    <name type="scientific">Rhodohalobacter sulfatireducens</name>
    <dbReference type="NCBI Taxonomy" id="2911366"/>
    <lineage>
        <taxon>Bacteria</taxon>
        <taxon>Pseudomonadati</taxon>
        <taxon>Balneolota</taxon>
        <taxon>Balneolia</taxon>
        <taxon>Balneolales</taxon>
        <taxon>Balneolaceae</taxon>
        <taxon>Rhodohalobacter</taxon>
    </lineage>
</organism>
<dbReference type="EMBL" id="JAKLWS010000020">
    <property type="protein sequence ID" value="MCG2589753.1"/>
    <property type="molecule type" value="Genomic_DNA"/>
</dbReference>
<dbReference type="Pfam" id="PF17390">
    <property type="entry name" value="Bac_rhamnosid_C"/>
    <property type="match status" value="1"/>
</dbReference>
<evidence type="ECO:0000256" key="2">
    <source>
        <dbReference type="ARBA" id="ARBA00012652"/>
    </source>
</evidence>
<dbReference type="InterPro" id="IPR012341">
    <property type="entry name" value="6hp_glycosidase-like_sf"/>
</dbReference>
<dbReference type="Pfam" id="PF08531">
    <property type="entry name" value="Bac_rhamnosid_N"/>
    <property type="match status" value="1"/>
</dbReference>
<dbReference type="InterPro" id="IPR008928">
    <property type="entry name" value="6-hairpin_glycosidase_sf"/>
</dbReference>
<dbReference type="InterPro" id="IPR035396">
    <property type="entry name" value="Bac_rhamnosid6H"/>
</dbReference>
<dbReference type="InterPro" id="IPR016007">
    <property type="entry name" value="Alpha_rhamnosid"/>
</dbReference>
<gene>
    <name evidence="8" type="ORF">L6773_14325</name>
</gene>
<dbReference type="Gene3D" id="2.60.120.260">
    <property type="entry name" value="Galactose-binding domain-like"/>
    <property type="match status" value="2"/>
</dbReference>
<evidence type="ECO:0000256" key="3">
    <source>
        <dbReference type="ARBA" id="ARBA00022801"/>
    </source>
</evidence>
<dbReference type="Pfam" id="PF05592">
    <property type="entry name" value="Bac_rhamnosid"/>
    <property type="match status" value="1"/>
</dbReference>
<evidence type="ECO:0000313" key="9">
    <source>
        <dbReference type="Proteomes" id="UP001165366"/>
    </source>
</evidence>
<protein>
    <recommendedName>
        <fullName evidence="2">alpha-L-rhamnosidase</fullName>
        <ecNumber evidence="2">3.2.1.40</ecNumber>
    </recommendedName>
</protein>